<accession>A0A7C5VHA2</accession>
<gene>
    <name evidence="1" type="ORF">ENM28_02095</name>
</gene>
<comment type="caution">
    <text evidence="1">The sequence shown here is derived from an EMBL/GenBank/DDBJ whole genome shotgun (WGS) entry which is preliminary data.</text>
</comment>
<evidence type="ECO:0000313" key="1">
    <source>
        <dbReference type="EMBL" id="HHM67511.1"/>
    </source>
</evidence>
<organism evidence="1">
    <name type="scientific">Thermus caliditerrae</name>
    <dbReference type="NCBI Taxonomy" id="1330700"/>
    <lineage>
        <taxon>Bacteria</taxon>
        <taxon>Thermotogati</taxon>
        <taxon>Deinococcota</taxon>
        <taxon>Deinococci</taxon>
        <taxon>Thermales</taxon>
        <taxon>Thermaceae</taxon>
        <taxon>Thermus</taxon>
    </lineage>
</organism>
<proteinExistence type="predicted"/>
<dbReference type="AlphaFoldDB" id="A0A7C5VHA2"/>
<reference evidence="1" key="1">
    <citation type="journal article" date="2020" name="mSystems">
        <title>Genome- and Community-Level Interaction Insights into Carbon Utilization and Element Cycling Functions of Hydrothermarchaeota in Hydrothermal Sediment.</title>
        <authorList>
            <person name="Zhou Z."/>
            <person name="Liu Y."/>
            <person name="Xu W."/>
            <person name="Pan J."/>
            <person name="Luo Z.H."/>
            <person name="Li M."/>
        </authorList>
    </citation>
    <scope>NUCLEOTIDE SEQUENCE [LARGE SCALE GENOMIC DNA]</scope>
    <source>
        <strain evidence="1">SpSt-1071</strain>
    </source>
</reference>
<sequence length="75" mass="8131">MKRKTVVLVAGEGVELHPSARMGEKRVAPGDWVLVRLGAAPEAGGLGLVYDGQRLLLTREPGNRPWLGCLVWRLG</sequence>
<dbReference type="EMBL" id="DRXE01000077">
    <property type="protein sequence ID" value="HHM67511.1"/>
    <property type="molecule type" value="Genomic_DNA"/>
</dbReference>
<protein>
    <submittedName>
        <fullName evidence="1">Uncharacterized protein</fullName>
    </submittedName>
</protein>
<name>A0A7C5VHA2_9DEIN</name>